<comment type="caution">
    <text evidence="1">The sequence shown here is derived from an EMBL/GenBank/DDBJ whole genome shotgun (WGS) entry which is preliminary data.</text>
</comment>
<keyword evidence="2" id="KW-1185">Reference proteome</keyword>
<name>A0A1G4APV0_9PEZI</name>
<reference evidence="1 2" key="1">
    <citation type="submission" date="2016-09" db="EMBL/GenBank/DDBJ databases">
        <authorList>
            <person name="Capua I."/>
            <person name="De Benedictis P."/>
            <person name="Joannis T."/>
            <person name="Lombin L.H."/>
            <person name="Cattoli G."/>
        </authorList>
    </citation>
    <scope>NUCLEOTIDE SEQUENCE [LARGE SCALE GENOMIC DNA]</scope>
    <source>
        <strain evidence="1 2">IMI 309357</strain>
    </source>
</reference>
<dbReference type="AlphaFoldDB" id="A0A1G4APV0"/>
<protein>
    <submittedName>
        <fullName evidence="1">Uncharacterized protein</fullName>
    </submittedName>
</protein>
<organism evidence="1 2">
    <name type="scientific">Colletotrichum orchidophilum</name>
    <dbReference type="NCBI Taxonomy" id="1209926"/>
    <lineage>
        <taxon>Eukaryota</taxon>
        <taxon>Fungi</taxon>
        <taxon>Dikarya</taxon>
        <taxon>Ascomycota</taxon>
        <taxon>Pezizomycotina</taxon>
        <taxon>Sordariomycetes</taxon>
        <taxon>Hypocreomycetidae</taxon>
        <taxon>Glomerellales</taxon>
        <taxon>Glomerellaceae</taxon>
        <taxon>Colletotrichum</taxon>
    </lineage>
</organism>
<dbReference type="GeneID" id="34566766"/>
<evidence type="ECO:0000313" key="1">
    <source>
        <dbReference type="EMBL" id="OHE91052.1"/>
    </source>
</evidence>
<gene>
    <name evidence="1" type="ORF">CORC01_13640</name>
</gene>
<sequence>MLAYPPLERRHKKEETAWTMRVTRKQSGGQQTVISEHLPEIWGRSVKHGIYGVGNTLIAWRSSLDQLVFRSSRVIMECGLAGFAFAENRRLCIARCYYADTRVGGALRLVLYSVSVQHLRPVVSSHLATSEVEGAGRSTLTESHRSKAEHRAGAVCQVVPARPHRESVARQTYITLGITGPSTSAIYPVLRDVELRTVHVLPKTRVVSTAAVCIAAADDGRMTKSFGPSLPFPPFSQRIDATAEADSQTDGNRDFAVNTIVAQHGRQGLCYGDNDMDRTGGIHMRLDPPRPTVYSILRASVELVAIDAVEIELVAL</sequence>
<dbReference type="Proteomes" id="UP000176998">
    <property type="component" value="Unassembled WGS sequence"/>
</dbReference>
<accession>A0A1G4APV0</accession>
<dbReference type="EMBL" id="MJBS01000204">
    <property type="protein sequence ID" value="OHE91052.1"/>
    <property type="molecule type" value="Genomic_DNA"/>
</dbReference>
<proteinExistence type="predicted"/>
<evidence type="ECO:0000313" key="2">
    <source>
        <dbReference type="Proteomes" id="UP000176998"/>
    </source>
</evidence>
<dbReference type="RefSeq" id="XP_022468226.1">
    <property type="nucleotide sequence ID" value="XM_022625256.1"/>
</dbReference>